<sequence length="47" mass="5745">MTSTYRQYTHQSLLRSDNRYRPRTHCEPINSRRLCRIVVHRVGLPLY</sequence>
<protein>
    <submittedName>
        <fullName evidence="1">Uncharacterized protein</fullName>
    </submittedName>
</protein>
<name>A0A8S5SUY2_9CAUD</name>
<reference evidence="1" key="1">
    <citation type="journal article" date="2021" name="Proc. Natl. Acad. Sci. U.S.A.">
        <title>A Catalog of Tens of Thousands of Viruses from Human Metagenomes Reveals Hidden Associations with Chronic Diseases.</title>
        <authorList>
            <person name="Tisza M.J."/>
            <person name="Buck C.B."/>
        </authorList>
    </citation>
    <scope>NUCLEOTIDE SEQUENCE</scope>
    <source>
        <strain evidence="1">CtnjE18</strain>
    </source>
</reference>
<evidence type="ECO:0000313" key="1">
    <source>
        <dbReference type="EMBL" id="DAF54378.1"/>
    </source>
</evidence>
<accession>A0A8S5SUY2</accession>
<proteinExistence type="predicted"/>
<organism evidence="1">
    <name type="scientific">Myoviridae sp. ctnjE18</name>
    <dbReference type="NCBI Taxonomy" id="2827706"/>
    <lineage>
        <taxon>Viruses</taxon>
        <taxon>Duplodnaviria</taxon>
        <taxon>Heunggongvirae</taxon>
        <taxon>Uroviricota</taxon>
        <taxon>Caudoviricetes</taxon>
    </lineage>
</organism>
<dbReference type="EMBL" id="BK032678">
    <property type="protein sequence ID" value="DAF54378.1"/>
    <property type="molecule type" value="Genomic_DNA"/>
</dbReference>